<reference evidence="2 3" key="1">
    <citation type="submission" date="2020-08" db="EMBL/GenBank/DDBJ databases">
        <title>Sequencing the genomes of 1000 actinobacteria strains.</title>
        <authorList>
            <person name="Klenk H.-P."/>
        </authorList>
    </citation>
    <scope>NUCLEOTIDE SEQUENCE [LARGE SCALE GENOMIC DNA]</scope>
    <source>
        <strain evidence="2 3">DSM 43149</strain>
    </source>
</reference>
<name>A0A7W7HYK8_9ACTN</name>
<sequence>MGRAAGTRRAIVGELRRRRVRRLSLAGGLAAALGAAAELSAVEHPSLLTVLLWSGVGVALLTVALAGHLLDRQGGDAEAGEPGERAAGVRGFVDGRTVDGRVSGVIAEVVPPGGIDGVVSVGDVGAGGDVAGVRLGRGADDGERRDRS</sequence>
<dbReference type="EMBL" id="JACHNH010000001">
    <property type="protein sequence ID" value="MBB4763164.1"/>
    <property type="molecule type" value="Genomic_DNA"/>
</dbReference>
<keyword evidence="1" id="KW-0472">Membrane</keyword>
<dbReference type="AlphaFoldDB" id="A0A7W7HYK8"/>
<dbReference type="Proteomes" id="UP000578112">
    <property type="component" value="Unassembled WGS sequence"/>
</dbReference>
<gene>
    <name evidence="2" type="ORF">BJ971_003720</name>
</gene>
<dbReference type="RefSeq" id="WP_184994501.1">
    <property type="nucleotide sequence ID" value="NZ_BOMK01000010.1"/>
</dbReference>
<evidence type="ECO:0000256" key="1">
    <source>
        <dbReference type="SAM" id="Phobius"/>
    </source>
</evidence>
<keyword evidence="3" id="KW-1185">Reference proteome</keyword>
<protein>
    <submittedName>
        <fullName evidence="2">Uncharacterized protein</fullName>
    </submittedName>
</protein>
<keyword evidence="1" id="KW-0812">Transmembrane</keyword>
<evidence type="ECO:0000313" key="3">
    <source>
        <dbReference type="Proteomes" id="UP000578112"/>
    </source>
</evidence>
<feature type="transmembrane region" description="Helical" evidence="1">
    <location>
        <begin position="51"/>
        <end position="70"/>
    </location>
</feature>
<comment type="caution">
    <text evidence="2">The sequence shown here is derived from an EMBL/GenBank/DDBJ whole genome shotgun (WGS) entry which is preliminary data.</text>
</comment>
<keyword evidence="1" id="KW-1133">Transmembrane helix</keyword>
<organism evidence="2 3">
    <name type="scientific">Actinoplanes digitatis</name>
    <dbReference type="NCBI Taxonomy" id="1868"/>
    <lineage>
        <taxon>Bacteria</taxon>
        <taxon>Bacillati</taxon>
        <taxon>Actinomycetota</taxon>
        <taxon>Actinomycetes</taxon>
        <taxon>Micromonosporales</taxon>
        <taxon>Micromonosporaceae</taxon>
        <taxon>Actinoplanes</taxon>
    </lineage>
</organism>
<evidence type="ECO:0000313" key="2">
    <source>
        <dbReference type="EMBL" id="MBB4763164.1"/>
    </source>
</evidence>
<accession>A0A7W7HYK8</accession>
<proteinExistence type="predicted"/>